<proteinExistence type="predicted"/>
<dbReference type="Proteomes" id="UP000218785">
    <property type="component" value="Chromosome"/>
</dbReference>
<reference evidence="2 3" key="1">
    <citation type="submission" date="2017-06" db="EMBL/GenBank/DDBJ databases">
        <title>Genome sequencing of cyanobaciteial culture collection at National Institute for Environmental Studies (NIES).</title>
        <authorList>
            <person name="Hirose Y."/>
            <person name="Shimura Y."/>
            <person name="Fujisawa T."/>
            <person name="Nakamura Y."/>
            <person name="Kawachi M."/>
        </authorList>
    </citation>
    <scope>NUCLEOTIDE SEQUENCE [LARGE SCALE GENOMIC DNA]</scope>
    <source>
        <strain evidence="2 3">NIES-37</strain>
    </source>
</reference>
<protein>
    <recommendedName>
        <fullName evidence="1">Rhodanese domain-containing protein</fullName>
    </recommendedName>
</protein>
<dbReference type="Gene3D" id="3.40.250.10">
    <property type="entry name" value="Rhodanese-like domain"/>
    <property type="match status" value="1"/>
</dbReference>
<sequence length="145" mass="16333">MFPAVNSITTAEFAKWRSDSAKLQPLVLDARSPAEYGVSHLKSAIHIDPIVLHSKNALRISKDSPIVVYCSIGYRSAKIAQQLQKQGFTSIYNLSGGIFEWANEGRLLFKDDNQQTEFVHPYDANWGKMLKANYHPQNCSYLASR</sequence>
<dbReference type="PANTHER" id="PTHR43031:SF1">
    <property type="entry name" value="PYRIDINE NUCLEOTIDE-DISULPHIDE OXIDOREDUCTASE"/>
    <property type="match status" value="1"/>
</dbReference>
<dbReference type="PANTHER" id="PTHR43031">
    <property type="entry name" value="FAD-DEPENDENT OXIDOREDUCTASE"/>
    <property type="match status" value="1"/>
</dbReference>
<dbReference type="AlphaFoldDB" id="A0A1Z4MXW9"/>
<dbReference type="SUPFAM" id="SSF52821">
    <property type="entry name" value="Rhodanese/Cell cycle control phosphatase"/>
    <property type="match status" value="1"/>
</dbReference>
<keyword evidence="3" id="KW-1185">Reference proteome</keyword>
<dbReference type="EMBL" id="AP018248">
    <property type="protein sequence ID" value="BAY98289.1"/>
    <property type="molecule type" value="Genomic_DNA"/>
</dbReference>
<dbReference type="InterPro" id="IPR036873">
    <property type="entry name" value="Rhodanese-like_dom_sf"/>
</dbReference>
<organism evidence="2 3">
    <name type="scientific">Tolypothrix tenuis PCC 7101</name>
    <dbReference type="NCBI Taxonomy" id="231146"/>
    <lineage>
        <taxon>Bacteria</taxon>
        <taxon>Bacillati</taxon>
        <taxon>Cyanobacteriota</taxon>
        <taxon>Cyanophyceae</taxon>
        <taxon>Nostocales</taxon>
        <taxon>Tolypothrichaceae</taxon>
        <taxon>Tolypothrix</taxon>
    </lineage>
</organism>
<feature type="domain" description="Rhodanese" evidence="1">
    <location>
        <begin position="24"/>
        <end position="110"/>
    </location>
</feature>
<evidence type="ECO:0000313" key="2">
    <source>
        <dbReference type="EMBL" id="BAY98289.1"/>
    </source>
</evidence>
<name>A0A1Z4MXW9_9CYAN</name>
<dbReference type="InterPro" id="IPR050229">
    <property type="entry name" value="GlpE_sulfurtransferase"/>
</dbReference>
<accession>A0A1Z4MXW9</accession>
<evidence type="ECO:0000259" key="1">
    <source>
        <dbReference type="PROSITE" id="PS50206"/>
    </source>
</evidence>
<dbReference type="SMART" id="SM00450">
    <property type="entry name" value="RHOD"/>
    <property type="match status" value="1"/>
</dbReference>
<evidence type="ECO:0000313" key="3">
    <source>
        <dbReference type="Proteomes" id="UP000218785"/>
    </source>
</evidence>
<dbReference type="KEGG" id="ttq:NIES37_22380"/>
<dbReference type="CDD" id="cd00158">
    <property type="entry name" value="RHOD"/>
    <property type="match status" value="1"/>
</dbReference>
<gene>
    <name evidence="2" type="ORF">NIES37_22380</name>
</gene>
<dbReference type="PROSITE" id="PS50206">
    <property type="entry name" value="RHODANESE_3"/>
    <property type="match status" value="1"/>
</dbReference>
<dbReference type="InterPro" id="IPR001763">
    <property type="entry name" value="Rhodanese-like_dom"/>
</dbReference>
<dbReference type="RefSeq" id="WP_096575586.1">
    <property type="nucleotide sequence ID" value="NZ_CAWNJS010000001.1"/>
</dbReference>
<dbReference type="Pfam" id="PF00581">
    <property type="entry name" value="Rhodanese"/>
    <property type="match status" value="1"/>
</dbReference>